<keyword evidence="2 5" id="KW-0812">Transmembrane</keyword>
<evidence type="ECO:0000256" key="4">
    <source>
        <dbReference type="ARBA" id="ARBA00023136"/>
    </source>
</evidence>
<proteinExistence type="predicted"/>
<evidence type="ECO:0000313" key="7">
    <source>
        <dbReference type="Proteomes" id="UP000483035"/>
    </source>
</evidence>
<reference evidence="6 7" key="1">
    <citation type="submission" date="2019-12" db="EMBL/GenBank/DDBJ databases">
        <title>Rhizobium genotypes associated with high levels of biological nitrogen fixation by grain legumes in a temperate-maritime cropping system.</title>
        <authorList>
            <person name="Maluk M."/>
            <person name="Francesc Ferrando Molina F."/>
            <person name="Lopez Del Egido L."/>
            <person name="Lafos M."/>
            <person name="Langarica-Fuentes A."/>
            <person name="Gebre Yohannes G."/>
            <person name="Young M.W."/>
            <person name="Martin P."/>
            <person name="Gantlett R."/>
            <person name="Kenicer G."/>
            <person name="Hawes C."/>
            <person name="Begg G.S."/>
            <person name="Quilliam R.S."/>
            <person name="Squire G.R."/>
            <person name="Poole P.S."/>
            <person name="Young P.W."/>
            <person name="Iannetta P.M."/>
            <person name="James E.K."/>
        </authorList>
    </citation>
    <scope>NUCLEOTIDE SEQUENCE [LARGE SCALE GENOMIC DNA]</scope>
    <source>
        <strain evidence="6 7">JHI1118</strain>
    </source>
</reference>
<dbReference type="AlphaFoldDB" id="A0A6L9UKB7"/>
<dbReference type="GO" id="GO:0016020">
    <property type="term" value="C:membrane"/>
    <property type="evidence" value="ECO:0007669"/>
    <property type="project" value="UniProtKB-SubCell"/>
</dbReference>
<keyword evidence="3 5" id="KW-1133">Transmembrane helix</keyword>
<feature type="transmembrane region" description="Helical" evidence="5">
    <location>
        <begin position="92"/>
        <end position="110"/>
    </location>
</feature>
<comment type="subcellular location">
    <subcellularLocation>
        <location evidence="1">Membrane</location>
        <topology evidence="1">Multi-pass membrane protein</topology>
    </subcellularLocation>
</comment>
<protein>
    <submittedName>
        <fullName evidence="6">DoxX family protein</fullName>
    </submittedName>
</protein>
<dbReference type="Pfam" id="PF13564">
    <property type="entry name" value="DoxX_2"/>
    <property type="match status" value="1"/>
</dbReference>
<feature type="transmembrane region" description="Helical" evidence="5">
    <location>
        <begin position="43"/>
        <end position="61"/>
    </location>
</feature>
<dbReference type="EMBL" id="WUEY01000039">
    <property type="protein sequence ID" value="NEI74792.1"/>
    <property type="molecule type" value="Genomic_DNA"/>
</dbReference>
<sequence length="123" mass="13018">MSQILGRVTSIVVVIALLLDAAVDLFAPGMLQAEMTAVQFPPHQAFTLGIVVAACAALYAVPTTAIMGAILITGFLGGAICAHFRVEETLTAPQILSVVLGVAAWGGLYLRDIRLKELLPFRR</sequence>
<evidence type="ECO:0000256" key="2">
    <source>
        <dbReference type="ARBA" id="ARBA00022692"/>
    </source>
</evidence>
<gene>
    <name evidence="6" type="ORF">GR212_35205</name>
</gene>
<organism evidence="6 7">
    <name type="scientific">Rhizobium lusitanum</name>
    <dbReference type="NCBI Taxonomy" id="293958"/>
    <lineage>
        <taxon>Bacteria</taxon>
        <taxon>Pseudomonadati</taxon>
        <taxon>Pseudomonadota</taxon>
        <taxon>Alphaproteobacteria</taxon>
        <taxon>Hyphomicrobiales</taxon>
        <taxon>Rhizobiaceae</taxon>
        <taxon>Rhizobium/Agrobacterium group</taxon>
        <taxon>Rhizobium</taxon>
    </lineage>
</organism>
<evidence type="ECO:0000256" key="3">
    <source>
        <dbReference type="ARBA" id="ARBA00022989"/>
    </source>
</evidence>
<name>A0A6L9UKB7_9HYPH</name>
<accession>A0A6L9UKB7</accession>
<dbReference type="InterPro" id="IPR032808">
    <property type="entry name" value="DoxX"/>
</dbReference>
<dbReference type="Proteomes" id="UP000483035">
    <property type="component" value="Unassembled WGS sequence"/>
</dbReference>
<evidence type="ECO:0000313" key="6">
    <source>
        <dbReference type="EMBL" id="NEI74792.1"/>
    </source>
</evidence>
<dbReference type="RefSeq" id="WP_163994453.1">
    <property type="nucleotide sequence ID" value="NZ_WUEY01000039.1"/>
</dbReference>
<comment type="caution">
    <text evidence="6">The sequence shown here is derived from an EMBL/GenBank/DDBJ whole genome shotgun (WGS) entry which is preliminary data.</text>
</comment>
<feature type="transmembrane region" description="Helical" evidence="5">
    <location>
        <begin position="68"/>
        <end position="86"/>
    </location>
</feature>
<evidence type="ECO:0000256" key="1">
    <source>
        <dbReference type="ARBA" id="ARBA00004141"/>
    </source>
</evidence>
<keyword evidence="4 5" id="KW-0472">Membrane</keyword>
<evidence type="ECO:0000256" key="5">
    <source>
        <dbReference type="SAM" id="Phobius"/>
    </source>
</evidence>